<keyword evidence="7" id="KW-0175">Coiled coil</keyword>
<evidence type="ECO:0000256" key="7">
    <source>
        <dbReference type="SAM" id="Coils"/>
    </source>
</evidence>
<evidence type="ECO:0000256" key="6">
    <source>
        <dbReference type="HAMAP-Rule" id="MF_01180"/>
    </source>
</evidence>
<dbReference type="GO" id="GO:0005829">
    <property type="term" value="C:cytosol"/>
    <property type="evidence" value="ECO:0007669"/>
    <property type="project" value="UniProtKB-SubCell"/>
</dbReference>
<evidence type="ECO:0000256" key="2">
    <source>
        <dbReference type="ARBA" id="ARBA00022490"/>
    </source>
</evidence>
<dbReference type="EMBL" id="PYEP01000003">
    <property type="protein sequence ID" value="PSN08037.1"/>
    <property type="molecule type" value="Genomic_DNA"/>
</dbReference>
<sequence>MNDLLSSLNNWQALYALSNSMLNLAHSGEWDELIEQEVKYVTLVETIARHPVSPGNIVHQEQARQLLTKVLANEAELRTLLQQRMDELRELIDQTGRQKSVSTTYGKLSGNILYPHDFN</sequence>
<dbReference type="Pfam" id="PF05400">
    <property type="entry name" value="FliT"/>
    <property type="match status" value="1"/>
</dbReference>
<comment type="subcellular location">
    <subcellularLocation>
        <location evidence="1 6">Cytoplasm</location>
        <location evidence="1 6">Cytosol</location>
    </subcellularLocation>
</comment>
<proteinExistence type="inferred from homology"/>
<feature type="region of interest" description="FliD binding" evidence="6">
    <location>
        <begin position="59"/>
        <end position="97"/>
    </location>
</feature>
<evidence type="ECO:0000313" key="9">
    <source>
        <dbReference type="Proteomes" id="UP000240212"/>
    </source>
</evidence>
<dbReference type="STRING" id="1388748.GCA_000463155_02493"/>
<comment type="similarity">
    <text evidence="6">Belongs to the FliT family.</text>
</comment>
<keyword evidence="6" id="KW-0805">Transcription regulation</keyword>
<dbReference type="HAMAP" id="MF_01180">
    <property type="entry name" value="FliT"/>
    <property type="match status" value="1"/>
</dbReference>
<dbReference type="Proteomes" id="UP000240212">
    <property type="component" value="Unassembled WGS sequence"/>
</dbReference>
<name>A0A2P8VKF7_9ENTR</name>
<dbReference type="GO" id="GO:0044781">
    <property type="term" value="P:bacterial-type flagellum organization"/>
    <property type="evidence" value="ECO:0007669"/>
    <property type="project" value="UniProtKB-KW"/>
</dbReference>
<dbReference type="Gene3D" id="1.20.58.380">
    <property type="entry name" value="Flagellar protein flit"/>
    <property type="match status" value="1"/>
</dbReference>
<evidence type="ECO:0000313" key="8">
    <source>
        <dbReference type="EMBL" id="PSN08037.1"/>
    </source>
</evidence>
<keyword evidence="8" id="KW-0966">Cell projection</keyword>
<keyword evidence="6" id="KW-0804">Transcription</keyword>
<evidence type="ECO:0000256" key="4">
    <source>
        <dbReference type="ARBA" id="ARBA00023186"/>
    </source>
</evidence>
<keyword evidence="2 6" id="KW-0963">Cytoplasm</keyword>
<accession>A0A2P8VKF7</accession>
<evidence type="ECO:0000256" key="3">
    <source>
        <dbReference type="ARBA" id="ARBA00022795"/>
    </source>
</evidence>
<evidence type="ECO:0000256" key="1">
    <source>
        <dbReference type="ARBA" id="ARBA00004514"/>
    </source>
</evidence>
<keyword evidence="8" id="KW-0282">Flagellum</keyword>
<gene>
    <name evidence="6" type="primary">fliT</name>
    <name evidence="8" type="ORF">C7G83_07580</name>
</gene>
<keyword evidence="3 6" id="KW-1005">Bacterial flagellum biogenesis</keyword>
<keyword evidence="9" id="KW-1185">Reference proteome</keyword>
<dbReference type="InterPro" id="IPR008622">
    <property type="entry name" value="FliT"/>
</dbReference>
<evidence type="ECO:0000256" key="5">
    <source>
        <dbReference type="ARBA" id="ARBA00093797"/>
    </source>
</evidence>
<feature type="coiled-coil region" evidence="7">
    <location>
        <begin position="71"/>
        <end position="98"/>
    </location>
</feature>
<keyword evidence="8" id="KW-0969">Cilium</keyword>
<comment type="subunit">
    <text evidence="6">Homodimer. Interacts with FliD and FlhC.</text>
</comment>
<feature type="region of interest" description="Required for homodimerization" evidence="6">
    <location>
        <begin position="1"/>
        <end position="50"/>
    </location>
</feature>
<dbReference type="GO" id="GO:1902209">
    <property type="term" value="P:negative regulation of bacterial-type flagellum assembly"/>
    <property type="evidence" value="ECO:0007669"/>
    <property type="project" value="UniProtKB-UniRule"/>
</dbReference>
<dbReference type="AlphaFoldDB" id="A0A2P8VKF7"/>
<dbReference type="OrthoDB" id="6494117at2"/>
<organism evidence="8 9">
    <name type="scientific">Siccibacter turicensis</name>
    <dbReference type="NCBI Taxonomy" id="357233"/>
    <lineage>
        <taxon>Bacteria</taxon>
        <taxon>Pseudomonadati</taxon>
        <taxon>Pseudomonadota</taxon>
        <taxon>Gammaproteobacteria</taxon>
        <taxon>Enterobacterales</taxon>
        <taxon>Enterobacteriaceae</taxon>
        <taxon>Siccibacter</taxon>
    </lineage>
</organism>
<comment type="function">
    <text evidence="6">Dual-function protein that regulates the transcription of class 2 flagellar operons and that also acts as an export chaperone for the filament-capping protein FliD. As a transcriptional regulator, acts as an anti-FlhDC factor; it directly binds FlhC, thus inhibiting the binding of the FlhC/FlhD complex to class 2 promoters, resulting in decreased expression of class 2 flagellar operons. As a chaperone, effects FliD transition to the membrane by preventing its premature polymerization, and by directing it to the export apparatus.</text>
</comment>
<protein>
    <recommendedName>
        <fullName evidence="5 6">Flagellar protein FliT</fullName>
    </recommendedName>
</protein>
<dbReference type="NCBIfam" id="NF007836">
    <property type="entry name" value="PRK10548.1"/>
    <property type="match status" value="1"/>
</dbReference>
<comment type="caution">
    <text evidence="8">The sequence shown here is derived from an EMBL/GenBank/DDBJ whole genome shotgun (WGS) entry which is preliminary data.</text>
</comment>
<keyword evidence="4 6" id="KW-0143">Chaperone</keyword>
<reference evidence="8 9" key="1">
    <citation type="submission" date="2018-03" db="EMBL/GenBank/DDBJ databases">
        <title>Draft genome sequence of the first documented clinical Siccibacter turicensis isolate in Austria.</title>
        <authorList>
            <person name="Lepuschitz S."/>
            <person name="Pekard-Amenitsch S."/>
            <person name="Haunold R."/>
            <person name="Schill S."/>
            <person name="Mach R."/>
            <person name="Allerberger F."/>
            <person name="Ruppitsch W."/>
            <person name="Forsythe S.J."/>
        </authorList>
    </citation>
    <scope>NUCLEOTIDE SEQUENCE [LARGE SCALE GENOMIC DNA]</scope>
    <source>
        <strain evidence="8 9">6100069499-17</strain>
    </source>
</reference>
<keyword evidence="6" id="KW-0678">Repressor</keyword>
<dbReference type="RefSeq" id="WP_024562447.1">
    <property type="nucleotide sequence ID" value="NZ_CP188034.1"/>
</dbReference>
<dbReference type="GO" id="GO:0006457">
    <property type="term" value="P:protein folding"/>
    <property type="evidence" value="ECO:0007669"/>
    <property type="project" value="UniProtKB-UniRule"/>
</dbReference>